<comment type="similarity">
    <text evidence="4">Belongs to the MCM family.</text>
</comment>
<dbReference type="GeneID" id="94424471"/>
<gene>
    <name evidence="7" type="ORF">CSUI_001054</name>
</gene>
<dbReference type="PANTHER" id="PTHR11630">
    <property type="entry name" value="DNA REPLICATION LICENSING FACTOR MCM FAMILY MEMBER"/>
    <property type="match status" value="1"/>
</dbReference>
<dbReference type="OrthoDB" id="331858at2759"/>
<keyword evidence="1 4" id="KW-0547">Nucleotide-binding</keyword>
<dbReference type="InterPro" id="IPR001208">
    <property type="entry name" value="MCM_dom"/>
</dbReference>
<dbReference type="InterPro" id="IPR031327">
    <property type="entry name" value="MCM"/>
</dbReference>
<feature type="compositionally biased region" description="Low complexity" evidence="5">
    <location>
        <begin position="403"/>
        <end position="412"/>
    </location>
</feature>
<dbReference type="GO" id="GO:0005634">
    <property type="term" value="C:nucleus"/>
    <property type="evidence" value="ECO:0007669"/>
    <property type="project" value="UniProtKB-SubCell"/>
</dbReference>
<evidence type="ECO:0000256" key="3">
    <source>
        <dbReference type="ARBA" id="ARBA00023125"/>
    </source>
</evidence>
<dbReference type="Gene3D" id="3.40.50.300">
    <property type="entry name" value="P-loop containing nucleotide triphosphate hydrolases"/>
    <property type="match status" value="1"/>
</dbReference>
<dbReference type="Pfam" id="PF00493">
    <property type="entry name" value="MCM"/>
    <property type="match status" value="1"/>
</dbReference>
<keyword evidence="3 4" id="KW-0238">DNA-binding</keyword>
<dbReference type="GO" id="GO:0017116">
    <property type="term" value="F:single-stranded DNA helicase activity"/>
    <property type="evidence" value="ECO:0007669"/>
    <property type="project" value="TreeGrafter"/>
</dbReference>
<reference evidence="7 8" key="1">
    <citation type="journal article" date="2017" name="Int. J. Parasitol.">
        <title>The genome of the protozoan parasite Cystoisospora suis and a reverse vaccinology approach to identify vaccine candidates.</title>
        <authorList>
            <person name="Palmieri N."/>
            <person name="Shrestha A."/>
            <person name="Ruttkowski B."/>
            <person name="Beck T."/>
            <person name="Vogl C."/>
            <person name="Tomley F."/>
            <person name="Blake D.P."/>
            <person name="Joachim A."/>
        </authorList>
    </citation>
    <scope>NUCLEOTIDE SEQUENCE [LARGE SCALE GENOMIC DNA]</scope>
    <source>
        <strain evidence="7 8">Wien I</strain>
    </source>
</reference>
<organism evidence="7 8">
    <name type="scientific">Cystoisospora suis</name>
    <dbReference type="NCBI Taxonomy" id="483139"/>
    <lineage>
        <taxon>Eukaryota</taxon>
        <taxon>Sar</taxon>
        <taxon>Alveolata</taxon>
        <taxon>Apicomplexa</taxon>
        <taxon>Conoidasida</taxon>
        <taxon>Coccidia</taxon>
        <taxon>Eucoccidiorida</taxon>
        <taxon>Eimeriorina</taxon>
        <taxon>Sarcocystidae</taxon>
        <taxon>Cystoisospora</taxon>
    </lineage>
</organism>
<dbReference type="GO" id="GO:0016787">
    <property type="term" value="F:hydrolase activity"/>
    <property type="evidence" value="ECO:0007669"/>
    <property type="project" value="UniProtKB-KW"/>
</dbReference>
<dbReference type="InterPro" id="IPR012340">
    <property type="entry name" value="NA-bd_OB-fold"/>
</dbReference>
<dbReference type="SMART" id="SM00350">
    <property type="entry name" value="MCM"/>
    <property type="match status" value="1"/>
</dbReference>
<dbReference type="SUPFAM" id="SSF50249">
    <property type="entry name" value="Nucleic acid-binding proteins"/>
    <property type="match status" value="1"/>
</dbReference>
<feature type="region of interest" description="Disordered" evidence="5">
    <location>
        <begin position="1117"/>
        <end position="1136"/>
    </location>
</feature>
<protein>
    <submittedName>
        <fullName evidence="7">Mcm2 3 5 family</fullName>
    </submittedName>
</protein>
<dbReference type="SUPFAM" id="SSF52540">
    <property type="entry name" value="P-loop containing nucleoside triphosphate hydrolases"/>
    <property type="match status" value="1"/>
</dbReference>
<feature type="region of interest" description="Disordered" evidence="5">
    <location>
        <begin position="733"/>
        <end position="774"/>
    </location>
</feature>
<feature type="region of interest" description="Disordered" evidence="5">
    <location>
        <begin position="615"/>
        <end position="642"/>
    </location>
</feature>
<feature type="compositionally biased region" description="Basic and acidic residues" evidence="5">
    <location>
        <begin position="623"/>
        <end position="642"/>
    </location>
</feature>
<dbReference type="PROSITE" id="PS50051">
    <property type="entry name" value="MCM_2"/>
    <property type="match status" value="1"/>
</dbReference>
<dbReference type="PRINTS" id="PR01657">
    <property type="entry name" value="MCMFAMILY"/>
</dbReference>
<dbReference type="Gene3D" id="2.40.50.140">
    <property type="entry name" value="Nucleic acid-binding proteins"/>
    <property type="match status" value="1"/>
</dbReference>
<dbReference type="RefSeq" id="XP_067926760.1">
    <property type="nucleotide sequence ID" value="XM_068061260.1"/>
</dbReference>
<dbReference type="GO" id="GO:0003697">
    <property type="term" value="F:single-stranded DNA binding"/>
    <property type="evidence" value="ECO:0007669"/>
    <property type="project" value="TreeGrafter"/>
</dbReference>
<keyword evidence="2 4" id="KW-0067">ATP-binding</keyword>
<feature type="region of interest" description="Disordered" evidence="5">
    <location>
        <begin position="403"/>
        <end position="434"/>
    </location>
</feature>
<feature type="compositionally biased region" description="Polar residues" evidence="5">
    <location>
        <begin position="1023"/>
        <end position="1036"/>
    </location>
</feature>
<dbReference type="GO" id="GO:0042555">
    <property type="term" value="C:MCM complex"/>
    <property type="evidence" value="ECO:0007669"/>
    <property type="project" value="TreeGrafter"/>
</dbReference>
<evidence type="ECO:0000256" key="5">
    <source>
        <dbReference type="SAM" id="MobiDB-lite"/>
    </source>
</evidence>
<name>A0A2C6LD15_9APIC</name>
<evidence type="ECO:0000313" key="7">
    <source>
        <dbReference type="EMBL" id="PHJ25088.1"/>
    </source>
</evidence>
<dbReference type="GO" id="GO:0000724">
    <property type="term" value="P:double-strand break repair via homologous recombination"/>
    <property type="evidence" value="ECO:0007669"/>
    <property type="project" value="TreeGrafter"/>
</dbReference>
<dbReference type="EMBL" id="MIGC01000423">
    <property type="protein sequence ID" value="PHJ25088.1"/>
    <property type="molecule type" value="Genomic_DNA"/>
</dbReference>
<proteinExistence type="inferred from homology"/>
<comment type="caution">
    <text evidence="7">The sequence shown here is derived from an EMBL/GenBank/DDBJ whole genome shotgun (WGS) entry which is preliminary data.</text>
</comment>
<feature type="region of interest" description="Disordered" evidence="5">
    <location>
        <begin position="977"/>
        <end position="1052"/>
    </location>
</feature>
<evidence type="ECO:0000256" key="1">
    <source>
        <dbReference type="ARBA" id="ARBA00022741"/>
    </source>
</evidence>
<dbReference type="Proteomes" id="UP000221165">
    <property type="component" value="Unassembled WGS sequence"/>
</dbReference>
<dbReference type="Pfam" id="PF17855">
    <property type="entry name" value="MCM_lid"/>
    <property type="match status" value="1"/>
</dbReference>
<sequence>MRRNKGGTPGGRPRAPPSRETAANILPFTTGRHPATGKFASLSSPVGPPLFRQLSSFSFSVPTSQSQIAACNTSLVPPSPRDFSHFSPDVAPSPTLSNGSDPSSCLPLDCFTCRDPTLSPSERRAFVAFRAACGLLSNPWNLSSLSSLLKLTLPDFVKGFDRFFVSAPSHLHELSLYVCAATQLSPRNLPPLSASSSHPSLSCSSSSAFWIRVSRDPQHRSIHEMVSTVPFELDTLALLHQVPLVGLLLITYPDQVLRALESKILPDIAAKLLPPLSLEPEHDHGETVEGQQLDAKWRLQHSDFTTTQGHSERQLLLKTAPPCKVRLTRFPLVRHIERDDFRKISTVDAGKVVSITGEVARTGDLLAVEEERLMVCRQCGHTFRVFASADLGFQLDIPLKCPSGSASPASQPGDEDQTSGKRRHGTRGRGGQANRKPYFFFWRNKPRPGFCESESFEPAGPVFFMDYQEIHMKFATRAPFDGGGPSRHASIPIVLLHDLTGAVHPGESVTVIGVVRRKWDRFLRDTRCEVDLFIEAINIFRVRQRPPSLPLQLFKKLLHQHPAKSPDRQDEEESLQQYTLRQIWEIQDDKGRKGRRADRPSLKGLFHAFWQTTGRGGGQALRSSRDENYSPHDADAVDTEMHGRDEDAWDEWAARGRLIDEACPLLYGLASAKLALLLTLISGCTAKTIPERGFGDVASMIAGTSSESDERVGSFWDKYNKVSRKTAVPFSATDWPSPAQVPCKAEEDPGANQLDNKAASPPQSHTPEKREVTSRTRLQCHLLLLGGTGTGKSTLLLSAKKLMPRVCTTTGAGSTAAGLTCAAVRDSSSRGWQLDPGVLVLADRGVCCLDDLNLMRKDAQAAVLEAMEQQSISVAKAGIVTRLNSRCSIVAAHSTEFGAVDPCGDGCLKKKNRGGGNESLFGCGNAYDDLHCINVNIAPPLLSRFDVVAVLGSAPTVIEPTVDFILDQAMSAPRYRYKGSTRRTERKSANPTYATKKQEDSQESTPSGLYRNPVYSSPWLPTPRQTASTTRASPSFQGAGRPSGCGSSASRQSAVSASVHAARRDGVSDQHLGRLIKWSPSLLRYYITFIQKTYFPGLTRQAGQVLKRYYDRLRSGNTTGLSRGDSEGMMNLRGEGGGGGGSGVTFRFLESLFRLAQAHSRLMSRHEATRQDAVAVIWMLETALCGNRVVPGTKEANGSEDGRHGLLLLSQSETAELVNKLCRLSTPYQTRSVSPTASTRCPSRSSVRPSSEVSYVPLEVTAGKALHADIRSIADYKAVEFLVLRKLGLRLPVTRERTQTGMSVSPYGSYDERRVRFTHAVADESLELVDATTGTYDV</sequence>
<feature type="region of interest" description="Disordered" evidence="5">
    <location>
        <begin position="82"/>
        <end position="102"/>
    </location>
</feature>
<dbReference type="PANTHER" id="PTHR11630:SF48">
    <property type="entry name" value="DNA HELICASE MCM9"/>
    <property type="match status" value="1"/>
</dbReference>
<evidence type="ECO:0000256" key="2">
    <source>
        <dbReference type="ARBA" id="ARBA00022840"/>
    </source>
</evidence>
<accession>A0A2C6LD15</accession>
<feature type="domain" description="MCM C-terminal AAA(+) ATPase" evidence="6">
    <location>
        <begin position="775"/>
        <end position="951"/>
    </location>
</feature>
<feature type="region of interest" description="Disordered" evidence="5">
    <location>
        <begin position="1"/>
        <end position="40"/>
    </location>
</feature>
<evidence type="ECO:0000259" key="6">
    <source>
        <dbReference type="PROSITE" id="PS50051"/>
    </source>
</evidence>
<dbReference type="InterPro" id="IPR027417">
    <property type="entry name" value="P-loop_NTPase"/>
</dbReference>
<dbReference type="InterPro" id="IPR041562">
    <property type="entry name" value="MCM_lid"/>
</dbReference>
<dbReference type="GO" id="GO:0005524">
    <property type="term" value="F:ATP binding"/>
    <property type="evidence" value="ECO:0007669"/>
    <property type="project" value="UniProtKB-KW"/>
</dbReference>
<evidence type="ECO:0000313" key="8">
    <source>
        <dbReference type="Proteomes" id="UP000221165"/>
    </source>
</evidence>
<dbReference type="VEuPathDB" id="ToxoDB:CSUI_001054"/>
<keyword evidence="8" id="KW-1185">Reference proteome</keyword>
<evidence type="ECO:0000256" key="4">
    <source>
        <dbReference type="RuleBase" id="RU004070"/>
    </source>
</evidence>